<dbReference type="EMBL" id="MGFU01000008">
    <property type="protein sequence ID" value="OGM13925.1"/>
    <property type="molecule type" value="Genomic_DNA"/>
</dbReference>
<evidence type="ECO:0000256" key="7">
    <source>
        <dbReference type="ARBA" id="ARBA00023010"/>
    </source>
</evidence>
<comment type="function">
    <text evidence="9">Essential subunit of the Sec protein translocation channel SecYEG. Clamps together the 2 halves of SecY. May contact the channel plug during translocation.</text>
</comment>
<keyword evidence="2 9" id="KW-0813">Transport</keyword>
<gene>
    <name evidence="9" type="primary">secE</name>
    <name evidence="10" type="ORF">A2V80_00225</name>
</gene>
<evidence type="ECO:0000256" key="3">
    <source>
        <dbReference type="ARBA" id="ARBA00022475"/>
    </source>
</evidence>
<accession>A0A1F7XHZ4</accession>
<dbReference type="GO" id="GO:0009306">
    <property type="term" value="P:protein secretion"/>
    <property type="evidence" value="ECO:0007669"/>
    <property type="project" value="UniProtKB-UniRule"/>
</dbReference>
<dbReference type="PANTHER" id="PTHR33910">
    <property type="entry name" value="PROTEIN TRANSLOCASE SUBUNIT SECE"/>
    <property type="match status" value="1"/>
</dbReference>
<dbReference type="PANTHER" id="PTHR33910:SF1">
    <property type="entry name" value="PROTEIN TRANSLOCASE SUBUNIT SECE"/>
    <property type="match status" value="1"/>
</dbReference>
<evidence type="ECO:0000256" key="2">
    <source>
        <dbReference type="ARBA" id="ARBA00022448"/>
    </source>
</evidence>
<evidence type="ECO:0000313" key="11">
    <source>
        <dbReference type="Proteomes" id="UP000179013"/>
    </source>
</evidence>
<dbReference type="InterPro" id="IPR038379">
    <property type="entry name" value="SecE_sf"/>
</dbReference>
<protein>
    <recommendedName>
        <fullName evidence="9">Protein translocase subunit SecE</fullName>
    </recommendedName>
</protein>
<dbReference type="GO" id="GO:0006605">
    <property type="term" value="P:protein targeting"/>
    <property type="evidence" value="ECO:0007669"/>
    <property type="project" value="UniProtKB-UniRule"/>
</dbReference>
<name>A0A1F7XHZ4_9BACT</name>
<comment type="subcellular location">
    <subcellularLocation>
        <location evidence="9">Cell membrane</location>
        <topology evidence="9">Single-pass membrane protein</topology>
    </subcellularLocation>
    <subcellularLocation>
        <location evidence="1">Membrane</location>
    </subcellularLocation>
</comment>
<dbReference type="GO" id="GO:0043952">
    <property type="term" value="P:protein transport by the Sec complex"/>
    <property type="evidence" value="ECO:0007669"/>
    <property type="project" value="UniProtKB-UniRule"/>
</dbReference>
<evidence type="ECO:0000256" key="1">
    <source>
        <dbReference type="ARBA" id="ARBA00004370"/>
    </source>
</evidence>
<keyword evidence="4 9" id="KW-0812">Transmembrane</keyword>
<comment type="similarity">
    <text evidence="9">Belongs to the SecE/SEC61-gamma family.</text>
</comment>
<dbReference type="GO" id="GO:0065002">
    <property type="term" value="P:intracellular protein transmembrane transport"/>
    <property type="evidence" value="ECO:0007669"/>
    <property type="project" value="UniProtKB-UniRule"/>
</dbReference>
<sequence length="70" mass="8151">MVILLKFELVKPAINYLKEVRLELSKVVWPKREEVIKLTLIVIIISVIVGLYLGALDFIYTKLLELLINR</sequence>
<keyword evidence="6 9" id="KW-1133">Transmembrane helix</keyword>
<evidence type="ECO:0000256" key="4">
    <source>
        <dbReference type="ARBA" id="ARBA00022692"/>
    </source>
</evidence>
<dbReference type="NCBIfam" id="TIGR00964">
    <property type="entry name" value="secE_bact"/>
    <property type="match status" value="1"/>
</dbReference>
<keyword evidence="5 9" id="KW-0653">Protein transport</keyword>
<comment type="caution">
    <text evidence="10">The sequence shown here is derived from an EMBL/GenBank/DDBJ whole genome shotgun (WGS) entry which is preliminary data.</text>
</comment>
<dbReference type="GO" id="GO:0008320">
    <property type="term" value="F:protein transmembrane transporter activity"/>
    <property type="evidence" value="ECO:0007669"/>
    <property type="project" value="UniProtKB-UniRule"/>
</dbReference>
<dbReference type="GO" id="GO:0005886">
    <property type="term" value="C:plasma membrane"/>
    <property type="evidence" value="ECO:0007669"/>
    <property type="project" value="UniProtKB-SubCell"/>
</dbReference>
<proteinExistence type="inferred from homology"/>
<dbReference type="HAMAP" id="MF_00422">
    <property type="entry name" value="SecE"/>
    <property type="match status" value="1"/>
</dbReference>
<feature type="transmembrane region" description="Helical" evidence="9">
    <location>
        <begin position="38"/>
        <end position="60"/>
    </location>
</feature>
<dbReference type="Gene3D" id="1.20.5.1030">
    <property type="entry name" value="Preprotein translocase secy subunit"/>
    <property type="match status" value="1"/>
</dbReference>
<dbReference type="InterPro" id="IPR005807">
    <property type="entry name" value="SecE_bac"/>
</dbReference>
<comment type="subunit">
    <text evidence="9">Component of the Sec protein translocase complex. Heterotrimer consisting of SecY, SecE and SecG subunits. The heterotrimers can form oligomers, although 1 heterotrimer is thought to be able to translocate proteins. Interacts with the ribosome. Interacts with SecDF, and other proteins may be involved. Interacts with SecA.</text>
</comment>
<dbReference type="Pfam" id="PF00584">
    <property type="entry name" value="SecE"/>
    <property type="match status" value="1"/>
</dbReference>
<dbReference type="AlphaFoldDB" id="A0A1F7XHZ4"/>
<evidence type="ECO:0000256" key="9">
    <source>
        <dbReference type="HAMAP-Rule" id="MF_00422"/>
    </source>
</evidence>
<evidence type="ECO:0000256" key="6">
    <source>
        <dbReference type="ARBA" id="ARBA00022989"/>
    </source>
</evidence>
<keyword evidence="7 9" id="KW-0811">Translocation</keyword>
<dbReference type="Proteomes" id="UP000179013">
    <property type="component" value="Unassembled WGS sequence"/>
</dbReference>
<reference evidence="10 11" key="1">
    <citation type="journal article" date="2016" name="Nat. Commun.">
        <title>Thousands of microbial genomes shed light on interconnected biogeochemical processes in an aquifer system.</title>
        <authorList>
            <person name="Anantharaman K."/>
            <person name="Brown C.T."/>
            <person name="Hug L.A."/>
            <person name="Sharon I."/>
            <person name="Castelle C.J."/>
            <person name="Probst A.J."/>
            <person name="Thomas B.C."/>
            <person name="Singh A."/>
            <person name="Wilkins M.J."/>
            <person name="Karaoz U."/>
            <person name="Brodie E.L."/>
            <person name="Williams K.H."/>
            <person name="Hubbard S.S."/>
            <person name="Banfield J.F."/>
        </authorList>
    </citation>
    <scope>NUCLEOTIDE SEQUENCE [LARGE SCALE GENOMIC DNA]</scope>
</reference>
<dbReference type="InterPro" id="IPR001901">
    <property type="entry name" value="Translocase_SecE/Sec61-g"/>
</dbReference>
<dbReference type="PROSITE" id="PS01067">
    <property type="entry name" value="SECE_SEC61G"/>
    <property type="match status" value="1"/>
</dbReference>
<organism evidence="10 11">
    <name type="scientific">Candidatus Woesebacteria bacterium RBG_16_39_8b</name>
    <dbReference type="NCBI Taxonomy" id="1802482"/>
    <lineage>
        <taxon>Bacteria</taxon>
        <taxon>Candidatus Woeseibacteriota</taxon>
    </lineage>
</organism>
<evidence type="ECO:0000313" key="10">
    <source>
        <dbReference type="EMBL" id="OGM13925.1"/>
    </source>
</evidence>
<keyword evidence="8 9" id="KW-0472">Membrane</keyword>
<keyword evidence="3 9" id="KW-1003">Cell membrane</keyword>
<evidence type="ECO:0000256" key="8">
    <source>
        <dbReference type="ARBA" id="ARBA00023136"/>
    </source>
</evidence>
<evidence type="ECO:0000256" key="5">
    <source>
        <dbReference type="ARBA" id="ARBA00022927"/>
    </source>
</evidence>